<reference evidence="2 3" key="1">
    <citation type="submission" date="2014-04" db="EMBL/GenBank/DDBJ databases">
        <authorList>
            <consortium name="DOE Joint Genome Institute"/>
            <person name="Kuo A."/>
            <person name="Kohler A."/>
            <person name="Jargeat P."/>
            <person name="Nagy L.G."/>
            <person name="Floudas D."/>
            <person name="Copeland A."/>
            <person name="Barry K.W."/>
            <person name="Cichocki N."/>
            <person name="Veneault-Fourrey C."/>
            <person name="LaButti K."/>
            <person name="Lindquist E.A."/>
            <person name="Lipzen A."/>
            <person name="Lundell T."/>
            <person name="Morin E."/>
            <person name="Murat C."/>
            <person name="Sun H."/>
            <person name="Tunlid A."/>
            <person name="Henrissat B."/>
            <person name="Grigoriev I.V."/>
            <person name="Hibbett D.S."/>
            <person name="Martin F."/>
            <person name="Nordberg H.P."/>
            <person name="Cantor M.N."/>
            <person name="Hua S.X."/>
        </authorList>
    </citation>
    <scope>NUCLEOTIDE SEQUENCE [LARGE SCALE GENOMIC DNA]</scope>
    <source>
        <strain evidence="2 3">Ve08.2h10</strain>
    </source>
</reference>
<evidence type="ECO:0000256" key="1">
    <source>
        <dbReference type="SAM" id="MobiDB-lite"/>
    </source>
</evidence>
<organism evidence="2 3">
    <name type="scientific">Paxillus rubicundulus Ve08.2h10</name>
    <dbReference type="NCBI Taxonomy" id="930991"/>
    <lineage>
        <taxon>Eukaryota</taxon>
        <taxon>Fungi</taxon>
        <taxon>Dikarya</taxon>
        <taxon>Basidiomycota</taxon>
        <taxon>Agaricomycotina</taxon>
        <taxon>Agaricomycetes</taxon>
        <taxon>Agaricomycetidae</taxon>
        <taxon>Boletales</taxon>
        <taxon>Paxilineae</taxon>
        <taxon>Paxillaceae</taxon>
        <taxon>Paxillus</taxon>
    </lineage>
</organism>
<evidence type="ECO:0000313" key="2">
    <source>
        <dbReference type="EMBL" id="KIK73592.1"/>
    </source>
</evidence>
<sequence>MQSALSSPQPIGGRLRHTCATLAEARDLARLSPGGVLPRPSEVGRMDDVEMTHTTVQRTSAGCT</sequence>
<protein>
    <submittedName>
        <fullName evidence="2">Uncharacterized protein</fullName>
    </submittedName>
</protein>
<evidence type="ECO:0000313" key="3">
    <source>
        <dbReference type="Proteomes" id="UP000054538"/>
    </source>
</evidence>
<gene>
    <name evidence="2" type="ORF">PAXRUDRAFT_20690</name>
</gene>
<accession>A0A0D0BPY9</accession>
<dbReference type="AlphaFoldDB" id="A0A0D0BPY9"/>
<reference evidence="3" key="2">
    <citation type="submission" date="2015-01" db="EMBL/GenBank/DDBJ databases">
        <title>Evolutionary Origins and Diversification of the Mycorrhizal Mutualists.</title>
        <authorList>
            <consortium name="DOE Joint Genome Institute"/>
            <consortium name="Mycorrhizal Genomics Consortium"/>
            <person name="Kohler A."/>
            <person name="Kuo A."/>
            <person name="Nagy L.G."/>
            <person name="Floudas D."/>
            <person name="Copeland A."/>
            <person name="Barry K.W."/>
            <person name="Cichocki N."/>
            <person name="Veneault-Fourrey C."/>
            <person name="LaButti K."/>
            <person name="Lindquist E.A."/>
            <person name="Lipzen A."/>
            <person name="Lundell T."/>
            <person name="Morin E."/>
            <person name="Murat C."/>
            <person name="Riley R."/>
            <person name="Ohm R."/>
            <person name="Sun H."/>
            <person name="Tunlid A."/>
            <person name="Henrissat B."/>
            <person name="Grigoriev I.V."/>
            <person name="Hibbett D.S."/>
            <person name="Martin F."/>
        </authorList>
    </citation>
    <scope>NUCLEOTIDE SEQUENCE [LARGE SCALE GENOMIC DNA]</scope>
    <source>
        <strain evidence="3">Ve08.2h10</strain>
    </source>
</reference>
<dbReference type="HOGENOM" id="CLU_2868347_0_0_1"/>
<proteinExistence type="predicted"/>
<feature type="region of interest" description="Disordered" evidence="1">
    <location>
        <begin position="32"/>
        <end position="64"/>
    </location>
</feature>
<name>A0A0D0BPY9_9AGAM</name>
<dbReference type="Proteomes" id="UP000054538">
    <property type="component" value="Unassembled WGS sequence"/>
</dbReference>
<dbReference type="InParanoid" id="A0A0D0BPY9"/>
<keyword evidence="3" id="KW-1185">Reference proteome</keyword>
<feature type="compositionally biased region" description="Polar residues" evidence="1">
    <location>
        <begin position="52"/>
        <end position="64"/>
    </location>
</feature>
<feature type="compositionally biased region" description="Basic and acidic residues" evidence="1">
    <location>
        <begin position="42"/>
        <end position="51"/>
    </location>
</feature>
<dbReference type="EMBL" id="KN829595">
    <property type="protein sequence ID" value="KIK73592.1"/>
    <property type="molecule type" value="Genomic_DNA"/>
</dbReference>